<organism evidence="1 2">
    <name type="scientific">Hymenobacter humi</name>
    <dbReference type="NCBI Taxonomy" id="1411620"/>
    <lineage>
        <taxon>Bacteria</taxon>
        <taxon>Pseudomonadati</taxon>
        <taxon>Bacteroidota</taxon>
        <taxon>Cytophagia</taxon>
        <taxon>Cytophagales</taxon>
        <taxon>Hymenobacteraceae</taxon>
        <taxon>Hymenobacter</taxon>
    </lineage>
</organism>
<reference evidence="2" key="1">
    <citation type="journal article" date="2019" name="Int. J. Syst. Evol. Microbiol.">
        <title>The Global Catalogue of Microorganisms (GCM) 10K type strain sequencing project: providing services to taxonomists for standard genome sequencing and annotation.</title>
        <authorList>
            <consortium name="The Broad Institute Genomics Platform"/>
            <consortium name="The Broad Institute Genome Sequencing Center for Infectious Disease"/>
            <person name="Wu L."/>
            <person name="Ma J."/>
        </authorList>
    </citation>
    <scope>NUCLEOTIDE SEQUENCE [LARGE SCALE GENOMIC DNA]</scope>
    <source>
        <strain evidence="2">JCM 19635</strain>
    </source>
</reference>
<gene>
    <name evidence="1" type="ORF">ACFQT0_23090</name>
</gene>
<protein>
    <submittedName>
        <fullName evidence="1">Uncharacterized protein</fullName>
    </submittedName>
</protein>
<comment type="caution">
    <text evidence="1">The sequence shown here is derived from an EMBL/GenBank/DDBJ whole genome shotgun (WGS) entry which is preliminary data.</text>
</comment>
<dbReference type="RefSeq" id="WP_380205403.1">
    <property type="nucleotide sequence ID" value="NZ_JBHTEK010000001.1"/>
</dbReference>
<evidence type="ECO:0000313" key="2">
    <source>
        <dbReference type="Proteomes" id="UP001596513"/>
    </source>
</evidence>
<sequence>MKLSRPLPRYYLILATLWLVFPAASHAQLYYHYIDLGKTTLVLPNRAVHVEQVLDARPRREGIGTVHRGLNNLPQAGRPAPFGATCPDHLAAGPPARAPHRPPRGAGATAVAAGRRNQCIFRKSLPWRVCGRVRAPR</sequence>
<accession>A0ABW2U8V9</accession>
<name>A0ABW2U8V9_9BACT</name>
<evidence type="ECO:0000313" key="1">
    <source>
        <dbReference type="EMBL" id="MFC7669932.1"/>
    </source>
</evidence>
<keyword evidence="2" id="KW-1185">Reference proteome</keyword>
<proteinExistence type="predicted"/>
<dbReference type="EMBL" id="JBHTEK010000001">
    <property type="protein sequence ID" value="MFC7669932.1"/>
    <property type="molecule type" value="Genomic_DNA"/>
</dbReference>
<dbReference type="Proteomes" id="UP001596513">
    <property type="component" value="Unassembled WGS sequence"/>
</dbReference>